<keyword evidence="2" id="KW-1185">Reference proteome</keyword>
<proteinExistence type="predicted"/>
<comment type="caution">
    <text evidence="1">The sequence shown here is derived from an EMBL/GenBank/DDBJ whole genome shotgun (WGS) entry which is preliminary data.</text>
</comment>
<sequence length="110" mass="13020">MLFPFPIKLNENLNHWATIDHECKFVFQRKDHLELARNKEWMILERYGNGPNKDYATFCPFLLFVGNIVDEIIPNGMIFNLNLVVGCENYTTIIFPFHLISKNINQEKFL</sequence>
<evidence type="ECO:0000313" key="2">
    <source>
        <dbReference type="Proteomes" id="UP000276133"/>
    </source>
</evidence>
<evidence type="ECO:0000313" key="1">
    <source>
        <dbReference type="EMBL" id="RNA17902.1"/>
    </source>
</evidence>
<reference evidence="1 2" key="1">
    <citation type="journal article" date="2018" name="Sci. Rep.">
        <title>Genomic signatures of local adaptation to the degree of environmental predictability in rotifers.</title>
        <authorList>
            <person name="Franch-Gras L."/>
            <person name="Hahn C."/>
            <person name="Garcia-Roger E.M."/>
            <person name="Carmona M.J."/>
            <person name="Serra M."/>
            <person name="Gomez A."/>
        </authorList>
    </citation>
    <scope>NUCLEOTIDE SEQUENCE [LARGE SCALE GENOMIC DNA]</scope>
    <source>
        <strain evidence="1">HYR1</strain>
    </source>
</reference>
<dbReference type="EMBL" id="REGN01004349">
    <property type="protein sequence ID" value="RNA17902.1"/>
    <property type="molecule type" value="Genomic_DNA"/>
</dbReference>
<organism evidence="1 2">
    <name type="scientific">Brachionus plicatilis</name>
    <name type="common">Marine rotifer</name>
    <name type="synonym">Brachionus muelleri</name>
    <dbReference type="NCBI Taxonomy" id="10195"/>
    <lineage>
        <taxon>Eukaryota</taxon>
        <taxon>Metazoa</taxon>
        <taxon>Spiralia</taxon>
        <taxon>Gnathifera</taxon>
        <taxon>Rotifera</taxon>
        <taxon>Eurotatoria</taxon>
        <taxon>Monogononta</taxon>
        <taxon>Pseudotrocha</taxon>
        <taxon>Ploima</taxon>
        <taxon>Brachionidae</taxon>
        <taxon>Brachionus</taxon>
    </lineage>
</organism>
<accession>A0A3M7R2T0</accession>
<gene>
    <name evidence="1" type="ORF">BpHYR1_013947</name>
</gene>
<protein>
    <submittedName>
        <fullName evidence="1">Uncharacterized protein</fullName>
    </submittedName>
</protein>
<dbReference type="Proteomes" id="UP000276133">
    <property type="component" value="Unassembled WGS sequence"/>
</dbReference>
<dbReference type="AlphaFoldDB" id="A0A3M7R2T0"/>
<name>A0A3M7R2T0_BRAPC</name>